<evidence type="ECO:0000256" key="1">
    <source>
        <dbReference type="SAM" id="MobiDB-lite"/>
    </source>
</evidence>
<keyword evidence="3" id="KW-1185">Reference proteome</keyword>
<dbReference type="AlphaFoldDB" id="A0A0L0W1A2"/>
<dbReference type="EMBL" id="AJIL01000009">
    <property type="protein sequence ID" value="KNF05025.1"/>
    <property type="molecule type" value="Genomic_DNA"/>
</dbReference>
<feature type="compositionally biased region" description="Low complexity" evidence="1">
    <location>
        <begin position="20"/>
        <end position="30"/>
    </location>
</feature>
<gene>
    <name evidence="2" type="ORF">PSTG_01654</name>
</gene>
<feature type="region of interest" description="Disordered" evidence="1">
    <location>
        <begin position="1"/>
        <end position="145"/>
    </location>
</feature>
<protein>
    <submittedName>
        <fullName evidence="2">Uncharacterized protein</fullName>
    </submittedName>
</protein>
<proteinExistence type="predicted"/>
<feature type="compositionally biased region" description="Acidic residues" evidence="1">
    <location>
        <begin position="111"/>
        <end position="129"/>
    </location>
</feature>
<organism evidence="2 3">
    <name type="scientific">Puccinia striiformis f. sp. tritici PST-78</name>
    <dbReference type="NCBI Taxonomy" id="1165861"/>
    <lineage>
        <taxon>Eukaryota</taxon>
        <taxon>Fungi</taxon>
        <taxon>Dikarya</taxon>
        <taxon>Basidiomycota</taxon>
        <taxon>Pucciniomycotina</taxon>
        <taxon>Pucciniomycetes</taxon>
        <taxon>Pucciniales</taxon>
        <taxon>Pucciniaceae</taxon>
        <taxon>Puccinia</taxon>
    </lineage>
</organism>
<dbReference type="Proteomes" id="UP000054564">
    <property type="component" value="Unassembled WGS sequence"/>
</dbReference>
<name>A0A0L0W1A2_9BASI</name>
<comment type="caution">
    <text evidence="2">The sequence shown here is derived from an EMBL/GenBank/DDBJ whole genome shotgun (WGS) entry which is preliminary data.</text>
</comment>
<reference evidence="3" key="1">
    <citation type="submission" date="2014-03" db="EMBL/GenBank/DDBJ databases">
        <title>The Genome Sequence of Puccinia striiformis f. sp. tritici PST-78.</title>
        <authorList>
            <consortium name="The Broad Institute Genome Sequencing Platform"/>
            <person name="Cuomo C."/>
            <person name="Hulbert S."/>
            <person name="Chen X."/>
            <person name="Walker B."/>
            <person name="Young S.K."/>
            <person name="Zeng Q."/>
            <person name="Gargeya S."/>
            <person name="Fitzgerald M."/>
            <person name="Haas B."/>
            <person name="Abouelleil A."/>
            <person name="Alvarado L."/>
            <person name="Arachchi H.M."/>
            <person name="Berlin A.M."/>
            <person name="Chapman S.B."/>
            <person name="Goldberg J."/>
            <person name="Griggs A."/>
            <person name="Gujja S."/>
            <person name="Hansen M."/>
            <person name="Howarth C."/>
            <person name="Imamovic A."/>
            <person name="Larimer J."/>
            <person name="McCowan C."/>
            <person name="Montmayeur A."/>
            <person name="Murphy C."/>
            <person name="Neiman D."/>
            <person name="Pearson M."/>
            <person name="Priest M."/>
            <person name="Roberts A."/>
            <person name="Saif S."/>
            <person name="Shea T."/>
            <person name="Sisk P."/>
            <person name="Sykes S."/>
            <person name="Wortman J."/>
            <person name="Nusbaum C."/>
            <person name="Birren B."/>
        </authorList>
    </citation>
    <scope>NUCLEOTIDE SEQUENCE [LARGE SCALE GENOMIC DNA]</scope>
    <source>
        <strain evidence="3">race PST-78</strain>
    </source>
</reference>
<evidence type="ECO:0000313" key="3">
    <source>
        <dbReference type="Proteomes" id="UP000054564"/>
    </source>
</evidence>
<dbReference type="OrthoDB" id="2503605at2759"/>
<accession>A0A0L0W1A2</accession>
<feature type="compositionally biased region" description="Polar residues" evidence="1">
    <location>
        <begin position="49"/>
        <end position="76"/>
    </location>
</feature>
<evidence type="ECO:0000313" key="2">
    <source>
        <dbReference type="EMBL" id="KNF05025.1"/>
    </source>
</evidence>
<sequence>MAPVFQGQHSPRSTPRPRHAAPAPYRARSAMIHPNLATSTVADIIPSDYSPSQTPRLQASPQPRTGTNKVLSQKPTTDAAADMTPRSPMIDLELDSDDDPINNGNRCSSGAEDEDEDKGVDKDEDEDEGQTQASRVGGSGRSRPTELTAYLRGLSLPDYIHRMGNEMANMTSSNRDTVLFYVIANLSTKVERLEQGLTSNTNTEALPTTAIVPTTLSHANQCKNYDYGDKIKRFVTAAARTCLLRYDIEAYSQGPGAHAQLPDILVLTLVMQKIDRKDLAYRRLHLPPLGGTDDPTATQYIGRFVRERIKHVRNKVRDVLLTGVIDPRTPEKAPAGIPNIRELSRLLWIHLTGNKSCLNATQIDNQMEESIRVRFAYLRLATIENYMNPCAKTISQWDTMDAQLRYNRRQPDDYSQAWRRLITERDEDLFANQPVYEHIQEDLSRCLCPTHEEILARMADL</sequence>